<keyword evidence="1 3" id="KW-0732">Signal</keyword>
<evidence type="ECO:0000313" key="6">
    <source>
        <dbReference type="Proteomes" id="UP000652231"/>
    </source>
</evidence>
<evidence type="ECO:0000256" key="1">
    <source>
        <dbReference type="ARBA" id="ARBA00022729"/>
    </source>
</evidence>
<reference evidence="5" key="1">
    <citation type="journal article" date="2014" name="Int. J. Syst. Evol. Microbiol.">
        <title>Complete genome sequence of Corynebacterium casei LMG S-19264T (=DSM 44701T), isolated from a smear-ripened cheese.</title>
        <authorList>
            <consortium name="US DOE Joint Genome Institute (JGI-PGF)"/>
            <person name="Walter F."/>
            <person name="Albersmeier A."/>
            <person name="Kalinowski J."/>
            <person name="Ruckert C."/>
        </authorList>
    </citation>
    <scope>NUCLEOTIDE SEQUENCE</scope>
    <source>
        <strain evidence="5">CGMCC 1.12924</strain>
    </source>
</reference>
<dbReference type="Gene3D" id="2.70.70.10">
    <property type="entry name" value="Glucose Permease (Domain IIA)"/>
    <property type="match status" value="1"/>
</dbReference>
<protein>
    <submittedName>
        <fullName evidence="5">Peptidase M23</fullName>
    </submittedName>
</protein>
<organism evidence="5 6">
    <name type="scientific">Planktosalinus lacus</name>
    <dbReference type="NCBI Taxonomy" id="1526573"/>
    <lineage>
        <taxon>Bacteria</taxon>
        <taxon>Pseudomonadati</taxon>
        <taxon>Bacteroidota</taxon>
        <taxon>Flavobacteriia</taxon>
        <taxon>Flavobacteriales</taxon>
        <taxon>Flavobacteriaceae</taxon>
        <taxon>Planktosalinus</taxon>
    </lineage>
</organism>
<feature type="chain" id="PRO_5035218870" evidence="3">
    <location>
        <begin position="24"/>
        <end position="410"/>
    </location>
</feature>
<gene>
    <name evidence="5" type="ORF">GCM10011312_00170</name>
</gene>
<evidence type="ECO:0000256" key="3">
    <source>
        <dbReference type="SAM" id="SignalP"/>
    </source>
</evidence>
<dbReference type="CDD" id="cd12797">
    <property type="entry name" value="M23_peptidase"/>
    <property type="match status" value="1"/>
</dbReference>
<sequence length="410" mass="46986">MRNSSLNIFFVLLLTFTCHTSFAQVDKQAELEKKRQQLQEEIRQINNLLFSTIKKEQTVLTKVENIASRIQARENLIKVTNQQANLITREINSNMAKIDQLRKELQVIKKEYANLINRTYKSKSDKSRVMFLLSSESFLQAYKRVQYMQQYANHRKKQGEEIQLKTAEIQELNKNLLVQQKEKQALIEENRIARNELQEERKQQEQLMATLKQDESKYTKQIKERQREAAVIDKQIEDLIRAAIAESNEAAGGERRERTTSTFAMTAEAKALAANFTSNKGQLPWPVERGIVVTRFGTTQHPTLPNVKTTSSGVEIATEEGATARSAFEGEVLAVSVIRGTVKAVHVRHGDYITVYQNITDLYVKKGDKLATKQPIGKIHTNPSTGKTILKFLIFKNTNKLNPADWVYQM</sequence>
<dbReference type="Proteomes" id="UP000652231">
    <property type="component" value="Unassembled WGS sequence"/>
</dbReference>
<dbReference type="AlphaFoldDB" id="A0A8J2V2R2"/>
<dbReference type="PANTHER" id="PTHR21666:SF289">
    <property type="entry name" value="L-ALA--D-GLU ENDOPEPTIDASE"/>
    <property type="match status" value="1"/>
</dbReference>
<comment type="caution">
    <text evidence="5">The sequence shown here is derived from an EMBL/GenBank/DDBJ whole genome shotgun (WGS) entry which is preliminary data.</text>
</comment>
<dbReference type="PANTHER" id="PTHR21666">
    <property type="entry name" value="PEPTIDASE-RELATED"/>
    <property type="match status" value="1"/>
</dbReference>
<dbReference type="GO" id="GO:0004222">
    <property type="term" value="F:metalloendopeptidase activity"/>
    <property type="evidence" value="ECO:0007669"/>
    <property type="project" value="TreeGrafter"/>
</dbReference>
<name>A0A8J2V2R2_9FLAO</name>
<dbReference type="Gene3D" id="6.10.250.3150">
    <property type="match status" value="1"/>
</dbReference>
<evidence type="ECO:0000313" key="5">
    <source>
        <dbReference type="EMBL" id="GGD79797.1"/>
    </source>
</evidence>
<reference evidence="5" key="2">
    <citation type="submission" date="2020-09" db="EMBL/GenBank/DDBJ databases">
        <authorList>
            <person name="Sun Q."/>
            <person name="Zhou Y."/>
        </authorList>
    </citation>
    <scope>NUCLEOTIDE SEQUENCE</scope>
    <source>
        <strain evidence="5">CGMCC 1.12924</strain>
    </source>
</reference>
<feature type="domain" description="M23ase beta-sheet core" evidence="4">
    <location>
        <begin position="311"/>
        <end position="403"/>
    </location>
</feature>
<dbReference type="RefSeq" id="WP_188438277.1">
    <property type="nucleotide sequence ID" value="NZ_BMGK01000001.1"/>
</dbReference>
<dbReference type="InterPro" id="IPR050570">
    <property type="entry name" value="Cell_wall_metabolism_enzyme"/>
</dbReference>
<dbReference type="InterPro" id="IPR016047">
    <property type="entry name" value="M23ase_b-sheet_dom"/>
</dbReference>
<keyword evidence="6" id="KW-1185">Reference proteome</keyword>
<evidence type="ECO:0000259" key="4">
    <source>
        <dbReference type="Pfam" id="PF01551"/>
    </source>
</evidence>
<accession>A0A8J2V2R2</accession>
<dbReference type="EMBL" id="BMGK01000001">
    <property type="protein sequence ID" value="GGD79797.1"/>
    <property type="molecule type" value="Genomic_DNA"/>
</dbReference>
<dbReference type="InterPro" id="IPR011055">
    <property type="entry name" value="Dup_hybrid_motif"/>
</dbReference>
<feature type="signal peptide" evidence="3">
    <location>
        <begin position="1"/>
        <end position="23"/>
    </location>
</feature>
<feature type="coiled-coil region" evidence="2">
    <location>
        <begin position="84"/>
        <end position="118"/>
    </location>
</feature>
<evidence type="ECO:0000256" key="2">
    <source>
        <dbReference type="SAM" id="Coils"/>
    </source>
</evidence>
<proteinExistence type="predicted"/>
<dbReference type="Pfam" id="PF01551">
    <property type="entry name" value="Peptidase_M23"/>
    <property type="match status" value="1"/>
</dbReference>
<feature type="coiled-coil region" evidence="2">
    <location>
        <begin position="155"/>
        <end position="228"/>
    </location>
</feature>
<dbReference type="SUPFAM" id="SSF51261">
    <property type="entry name" value="Duplicated hybrid motif"/>
    <property type="match status" value="1"/>
</dbReference>
<keyword evidence="2" id="KW-0175">Coiled coil</keyword>